<dbReference type="SUPFAM" id="SSF46689">
    <property type="entry name" value="Homeodomain-like"/>
    <property type="match status" value="1"/>
</dbReference>
<proteinExistence type="predicted"/>
<dbReference type="Proteomes" id="UP000703661">
    <property type="component" value="Unassembled WGS sequence"/>
</dbReference>
<gene>
    <name evidence="2" type="ORF">BGZ80_007269</name>
</gene>
<organism evidence="2 3">
    <name type="scientific">Entomortierella chlamydospora</name>
    <dbReference type="NCBI Taxonomy" id="101097"/>
    <lineage>
        <taxon>Eukaryota</taxon>
        <taxon>Fungi</taxon>
        <taxon>Fungi incertae sedis</taxon>
        <taxon>Mucoromycota</taxon>
        <taxon>Mortierellomycotina</taxon>
        <taxon>Mortierellomycetes</taxon>
        <taxon>Mortierellales</taxon>
        <taxon>Mortierellaceae</taxon>
        <taxon>Entomortierella</taxon>
    </lineage>
</organism>
<feature type="non-terminal residue" evidence="2">
    <location>
        <position position="102"/>
    </location>
</feature>
<evidence type="ECO:0000256" key="1">
    <source>
        <dbReference type="SAM" id="MobiDB-lite"/>
    </source>
</evidence>
<dbReference type="InterPro" id="IPR009057">
    <property type="entry name" value="Homeodomain-like_sf"/>
</dbReference>
<evidence type="ECO:0000313" key="2">
    <source>
        <dbReference type="EMBL" id="KAF9996324.1"/>
    </source>
</evidence>
<feature type="compositionally biased region" description="Polar residues" evidence="1">
    <location>
        <begin position="79"/>
        <end position="94"/>
    </location>
</feature>
<reference evidence="2" key="1">
    <citation type="journal article" date="2020" name="Fungal Divers.">
        <title>Resolving the Mortierellaceae phylogeny through synthesis of multi-gene phylogenetics and phylogenomics.</title>
        <authorList>
            <person name="Vandepol N."/>
            <person name="Liber J."/>
            <person name="Desiro A."/>
            <person name="Na H."/>
            <person name="Kennedy M."/>
            <person name="Barry K."/>
            <person name="Grigoriev I.V."/>
            <person name="Miller A.N."/>
            <person name="O'Donnell K."/>
            <person name="Stajich J.E."/>
            <person name="Bonito G."/>
        </authorList>
    </citation>
    <scope>NUCLEOTIDE SEQUENCE</scope>
    <source>
        <strain evidence="2">NRRL 2769</strain>
    </source>
</reference>
<feature type="region of interest" description="Disordered" evidence="1">
    <location>
        <begin position="79"/>
        <end position="102"/>
    </location>
</feature>
<comment type="caution">
    <text evidence="2">The sequence shown here is derived from an EMBL/GenBank/DDBJ whole genome shotgun (WGS) entry which is preliminary data.</text>
</comment>
<dbReference type="EMBL" id="JAAAID010003699">
    <property type="protein sequence ID" value="KAF9996324.1"/>
    <property type="molecule type" value="Genomic_DNA"/>
</dbReference>
<dbReference type="AlphaFoldDB" id="A0A9P6MFG2"/>
<accession>A0A9P6MFG2</accession>
<name>A0A9P6MFG2_9FUNG</name>
<protein>
    <submittedName>
        <fullName evidence="2">Uncharacterized protein</fullName>
    </submittedName>
</protein>
<evidence type="ECO:0000313" key="3">
    <source>
        <dbReference type="Proteomes" id="UP000703661"/>
    </source>
</evidence>
<keyword evidence="3" id="KW-1185">Reference proteome</keyword>
<sequence length="102" mass="11337">MKPVLKAKVSEAIMLMTEGVSTRETAHRLKISKTTATKIRSDNKENMPVNKGGHPRKITAEVVEHIKLNIKRGVLKTATSKARQCYDNSTTSKGSRIDCEKD</sequence>